<gene>
    <name evidence="2" type="ORF">IscW_ISCW002937</name>
</gene>
<dbReference type="GO" id="GO:0016705">
    <property type="term" value="F:oxidoreductase activity, acting on paired donors, with incorporation or reduction of molecular oxygen"/>
    <property type="evidence" value="ECO:0007669"/>
    <property type="project" value="InterPro"/>
</dbReference>
<dbReference type="InParanoid" id="B7P9Q5"/>
<dbReference type="EMBL" id="ABJB010031552">
    <property type="status" value="NOT_ANNOTATED_CDS"/>
    <property type="molecule type" value="Genomic_DNA"/>
</dbReference>
<dbReference type="Proteomes" id="UP000001555">
    <property type="component" value="Unassembled WGS sequence"/>
</dbReference>
<sequence length="111" mass="13166">MHLFVQRSTHDIDESTCEACLLICRWTIRTFTYWNDKGVPHLSFMEYMRTAYDIFTKPLYEVVQRNYERHGRVYGTYQGFVPTLVVGDPNLLRDICVRDFKSFADRSVSLN</sequence>
<evidence type="ECO:0000313" key="2">
    <source>
        <dbReference type="EMBL" id="EEC03327.1"/>
    </source>
</evidence>
<dbReference type="PaxDb" id="6945-B7P9Q5"/>
<dbReference type="GO" id="GO:0004497">
    <property type="term" value="F:monooxygenase activity"/>
    <property type="evidence" value="ECO:0007669"/>
    <property type="project" value="UniProtKB-KW"/>
</dbReference>
<dbReference type="VEuPathDB" id="VectorBase:ISCW002937"/>
<dbReference type="EnsemblMetazoa" id="ISCW002937-RA">
    <property type="protein sequence ID" value="ISCW002937-PA"/>
    <property type="gene ID" value="ISCW002937"/>
</dbReference>
<dbReference type="HOGENOM" id="CLU_2161107_0_0_1"/>
<keyword evidence="1" id="KW-0503">Monooxygenase</keyword>
<dbReference type="GO" id="GO:0020037">
    <property type="term" value="F:heme binding"/>
    <property type="evidence" value="ECO:0007669"/>
    <property type="project" value="InterPro"/>
</dbReference>
<dbReference type="Gene3D" id="1.10.630.10">
    <property type="entry name" value="Cytochrome P450"/>
    <property type="match status" value="1"/>
</dbReference>
<name>B7P9Q5_IXOSC</name>
<evidence type="ECO:0000313" key="4">
    <source>
        <dbReference type="Proteomes" id="UP000001555"/>
    </source>
</evidence>
<accession>B7P9Q5</accession>
<evidence type="ECO:0000313" key="3">
    <source>
        <dbReference type="EnsemblMetazoa" id="ISCW002937-PA"/>
    </source>
</evidence>
<keyword evidence="1" id="KW-0560">Oxidoreductase</keyword>
<organism>
    <name type="scientific">Ixodes scapularis</name>
    <name type="common">Black-legged tick</name>
    <name type="synonym">Deer tick</name>
    <dbReference type="NCBI Taxonomy" id="6945"/>
    <lineage>
        <taxon>Eukaryota</taxon>
        <taxon>Metazoa</taxon>
        <taxon>Ecdysozoa</taxon>
        <taxon>Arthropoda</taxon>
        <taxon>Chelicerata</taxon>
        <taxon>Arachnida</taxon>
        <taxon>Acari</taxon>
        <taxon>Parasitiformes</taxon>
        <taxon>Ixodida</taxon>
        <taxon>Ixodoidea</taxon>
        <taxon>Ixodidae</taxon>
        <taxon>Ixodinae</taxon>
        <taxon>Ixodes</taxon>
    </lineage>
</organism>
<reference evidence="2 4" key="1">
    <citation type="submission" date="2008-03" db="EMBL/GenBank/DDBJ databases">
        <title>Annotation of Ixodes scapularis.</title>
        <authorList>
            <consortium name="Ixodes scapularis Genome Project Consortium"/>
            <person name="Caler E."/>
            <person name="Hannick L.I."/>
            <person name="Bidwell S."/>
            <person name="Joardar V."/>
            <person name="Thiagarajan M."/>
            <person name="Amedeo P."/>
            <person name="Galinsky K.J."/>
            <person name="Schobel S."/>
            <person name="Inman J."/>
            <person name="Hostetler J."/>
            <person name="Miller J."/>
            <person name="Hammond M."/>
            <person name="Megy K."/>
            <person name="Lawson D."/>
            <person name="Kodira C."/>
            <person name="Sutton G."/>
            <person name="Meyer J."/>
            <person name="Hill C.A."/>
            <person name="Birren B."/>
            <person name="Nene V."/>
            <person name="Collins F."/>
            <person name="Alarcon-Chaidez F."/>
            <person name="Wikel S."/>
            <person name="Strausberg R."/>
        </authorList>
    </citation>
    <scope>NUCLEOTIDE SEQUENCE [LARGE SCALE GENOMIC DNA]</scope>
    <source>
        <strain evidence="4">Wikel</strain>
        <strain evidence="2">Wikel colony</strain>
    </source>
</reference>
<dbReference type="SUPFAM" id="SSF48264">
    <property type="entry name" value="Cytochrome P450"/>
    <property type="match status" value="1"/>
</dbReference>
<dbReference type="EMBL" id="DS666312">
    <property type="protein sequence ID" value="EEC03327.1"/>
    <property type="molecule type" value="Genomic_DNA"/>
</dbReference>
<dbReference type="AlphaFoldDB" id="B7P9Q5"/>
<dbReference type="GO" id="GO:0005506">
    <property type="term" value="F:iron ion binding"/>
    <property type="evidence" value="ECO:0007669"/>
    <property type="project" value="InterPro"/>
</dbReference>
<evidence type="ECO:0000256" key="1">
    <source>
        <dbReference type="ARBA" id="ARBA00023033"/>
    </source>
</evidence>
<dbReference type="VEuPathDB" id="VectorBase:ISCI002937"/>
<reference evidence="3" key="2">
    <citation type="submission" date="2020-05" db="UniProtKB">
        <authorList>
            <consortium name="EnsemblMetazoa"/>
        </authorList>
    </citation>
    <scope>IDENTIFICATION</scope>
    <source>
        <strain evidence="3">wikel</strain>
    </source>
</reference>
<keyword evidence="4" id="KW-1185">Reference proteome</keyword>
<protein>
    <submittedName>
        <fullName evidence="2 3">Uncharacterized protein</fullName>
    </submittedName>
</protein>
<proteinExistence type="predicted"/>
<dbReference type="InterPro" id="IPR036396">
    <property type="entry name" value="Cyt_P450_sf"/>
</dbReference>